<sequence>MRLKHPFKYSALIFAIFLILGLTSNTAFTAGPAKYNEAGELLLPQNYREWVMVGTQVTPNEMNEGKAPFAEIRTVYLDPGSYAHWKKTGEFRDGAMTVKELISVGERKGPGSGNGYFMGDYIGLEASVKDSGRFPGEPGNWAFYIFYVPDMELVTAAKNLPTEECAACHKADAKDDHVFTQFYPVLRHAKGTGVSGVQPLTKK</sequence>
<evidence type="ECO:0000256" key="1">
    <source>
        <dbReference type="SAM" id="SignalP"/>
    </source>
</evidence>
<gene>
    <name evidence="3" type="primary">cyp</name>
    <name evidence="3" type="ORF">NSMM_810003</name>
</gene>
<feature type="chain" id="PRO_5011454752" evidence="1">
    <location>
        <begin position="30"/>
        <end position="203"/>
    </location>
</feature>
<dbReference type="RefSeq" id="WP_090288218.1">
    <property type="nucleotide sequence ID" value="NZ_FMWO01000093.1"/>
</dbReference>
<dbReference type="Pfam" id="PF16694">
    <property type="entry name" value="Cytochrome_P460"/>
    <property type="match status" value="1"/>
</dbReference>
<dbReference type="InterPro" id="IPR038142">
    <property type="entry name" value="Cytochrome_P460_sp"/>
</dbReference>
<feature type="signal peptide" evidence="1">
    <location>
        <begin position="1"/>
        <end position="29"/>
    </location>
</feature>
<dbReference type="AlphaFoldDB" id="A0A1G5SI68"/>
<keyword evidence="1" id="KW-0732">Signal</keyword>
<dbReference type="Gene3D" id="3.50.70.20">
    <property type="entry name" value="Cytochrome P460"/>
    <property type="match status" value="1"/>
</dbReference>
<dbReference type="Proteomes" id="UP000198729">
    <property type="component" value="Unassembled WGS sequence"/>
</dbReference>
<reference evidence="3 4" key="1">
    <citation type="submission" date="2016-10" db="EMBL/GenBank/DDBJ databases">
        <authorList>
            <person name="de Groot N.N."/>
        </authorList>
    </citation>
    <scope>NUCLEOTIDE SEQUENCE [LARGE SCALE GENOMIC DNA]</scope>
    <source>
        <strain evidence="3">1</strain>
    </source>
</reference>
<dbReference type="CDD" id="cd20751">
    <property type="entry name" value="cyt_P460_Ne-like"/>
    <property type="match status" value="1"/>
</dbReference>
<evidence type="ECO:0000259" key="2">
    <source>
        <dbReference type="Pfam" id="PF16694"/>
    </source>
</evidence>
<evidence type="ECO:0000313" key="4">
    <source>
        <dbReference type="Proteomes" id="UP000198729"/>
    </source>
</evidence>
<name>A0A1G5SI68_9PROT</name>
<proteinExistence type="predicted"/>
<dbReference type="STRING" id="51642.NSMM_810003"/>
<accession>A0A1G5SI68</accession>
<feature type="domain" description="Cytochrome P460" evidence="2">
    <location>
        <begin position="44"/>
        <end position="180"/>
    </location>
</feature>
<evidence type="ECO:0000313" key="3">
    <source>
        <dbReference type="EMBL" id="SCZ86903.1"/>
    </source>
</evidence>
<protein>
    <submittedName>
        <fullName evidence="3">Cytochrome P460</fullName>
    </submittedName>
</protein>
<dbReference type="InterPro" id="IPR032033">
    <property type="entry name" value="Cytochrome_P460"/>
</dbReference>
<dbReference type="OrthoDB" id="511546at2"/>
<keyword evidence="4" id="KW-1185">Reference proteome</keyword>
<dbReference type="EMBL" id="FMWO01000093">
    <property type="protein sequence ID" value="SCZ86903.1"/>
    <property type="molecule type" value="Genomic_DNA"/>
</dbReference>
<organism evidence="3 4">
    <name type="scientific">Nitrosomonas mobilis</name>
    <dbReference type="NCBI Taxonomy" id="51642"/>
    <lineage>
        <taxon>Bacteria</taxon>
        <taxon>Pseudomonadati</taxon>
        <taxon>Pseudomonadota</taxon>
        <taxon>Betaproteobacteria</taxon>
        <taxon>Nitrosomonadales</taxon>
        <taxon>Nitrosomonadaceae</taxon>
        <taxon>Nitrosomonas</taxon>
    </lineage>
</organism>